<dbReference type="FunFam" id="1.10.3380.10:FF:000027">
    <property type="entry name" value="Translocation protein, putative"/>
    <property type="match status" value="1"/>
</dbReference>
<dbReference type="SUPFAM" id="SSF81296">
    <property type="entry name" value="E set domains"/>
    <property type="match status" value="1"/>
</dbReference>
<feature type="transmembrane region" description="Helical" evidence="1">
    <location>
        <begin position="12"/>
        <end position="35"/>
    </location>
</feature>
<dbReference type="eggNOG" id="ENOG502R7R0">
    <property type="taxonomic scope" value="Eukaryota"/>
</dbReference>
<feature type="transmembrane region" description="Helical" evidence="1">
    <location>
        <begin position="65"/>
        <end position="82"/>
    </location>
</feature>
<evidence type="ECO:0000256" key="1">
    <source>
        <dbReference type="SAM" id="Phobius"/>
    </source>
</evidence>
<evidence type="ECO:0000313" key="3">
    <source>
        <dbReference type="Proteomes" id="UP000078387"/>
    </source>
</evidence>
<dbReference type="VEuPathDB" id="AmoebaDB:EHI5A_000140"/>
<dbReference type="GO" id="GO:0006620">
    <property type="term" value="P:post-translational protein targeting to endoplasmic reticulum membrane"/>
    <property type="evidence" value="ECO:0007669"/>
    <property type="project" value="TreeGrafter"/>
</dbReference>
<dbReference type="SUPFAM" id="SSF158702">
    <property type="entry name" value="Sec63 N-terminal domain-like"/>
    <property type="match status" value="1"/>
</dbReference>
<reference evidence="2 3" key="1">
    <citation type="submission" date="2016-05" db="EMBL/GenBank/DDBJ databases">
        <title>First whole genome sequencing of Entamoeba histolytica HM1:IMSS-clone-6.</title>
        <authorList>
            <person name="Mukherjee Avik.K."/>
            <person name="Izumyama S."/>
            <person name="Nakada-Tsukui K."/>
            <person name="Nozaki T."/>
        </authorList>
    </citation>
    <scope>NUCLEOTIDE SEQUENCE [LARGE SCALE GENOMIC DNA]</scope>
    <source>
        <strain evidence="2 3">HM1:IMSS clone 6</strain>
    </source>
</reference>
<dbReference type="InterPro" id="IPR035892">
    <property type="entry name" value="C2_domain_sf"/>
</dbReference>
<dbReference type="InterPro" id="IPR014756">
    <property type="entry name" value="Ig_E-set"/>
</dbReference>
<dbReference type="GO" id="GO:0031207">
    <property type="term" value="C:Sec62/Sec63 complex"/>
    <property type="evidence" value="ECO:0007669"/>
    <property type="project" value="TreeGrafter"/>
</dbReference>
<dbReference type="PANTHER" id="PTHR24075:SF0">
    <property type="entry name" value="TRANSLOCATION PROTEIN SEC63 HOMOLOG"/>
    <property type="match status" value="1"/>
</dbReference>
<dbReference type="GO" id="GO:0006614">
    <property type="term" value="P:SRP-dependent cotranslational protein targeting to membrane"/>
    <property type="evidence" value="ECO:0007669"/>
    <property type="project" value="TreeGrafter"/>
</dbReference>
<proteinExistence type="predicted"/>
<sequence length="556" mass="66169">MYETYYYDTQLFIAFITYFVLFLCIVMVCINGMIFTSRQKIFPCKCKKCQKLNEMKWKKPLTIKRFITVLITIVLLFLFYTLNKQRNIYCTEVIEPYNPFKVLNISNSSNRLNIEQRFHDIQLRYLIKKVTLEEEKVYLRQKYAYELLRNDNRFLEWKSQWDQLTNSTHLIALPSIFQPNTNFMYTVFMIYNTTIFLIIPIILLVSSRISSSYKTTINKNNETCSQYKQLYEKIFDNFVSFSLIIEAISSTTLVQRHITYNSYDSKFLPQIRSKVNQNLLNTPHIQTKEVVKAQTLICAYLMRIKLPKYLKHTLYSMLPDVRKIIFDLNNYFFSKGSLDAMVLTTRMGQMIAQACTVETEYLQLPEFQSSQIICMKKITTSQLGSINTLERLQKLHEICYNEYQLNLWKNYLMYFPANMEIDLGLNKEISYNSRSFDLEIRIRRKLVTYNLQQSIDPETNQNTELIEKDKTIRSHTPFLRKAIKERFYLFVEIENQHLVCYKEILKIPFSSNIFTINIHIPIPLNINSINFCIYLISGCYLGCEYCMKKTIKLLYA</sequence>
<dbReference type="PANTHER" id="PTHR24075">
    <property type="entry name" value="SEC63 DOMAIN-CONTAINING"/>
    <property type="match status" value="1"/>
</dbReference>
<keyword evidence="1" id="KW-0472">Membrane</keyword>
<dbReference type="Gene3D" id="1.10.3380.10">
    <property type="entry name" value="Sec63 N-terminal domain-like domain"/>
    <property type="match status" value="1"/>
</dbReference>
<gene>
    <name evidence="2" type="ORF">CL6EHI_151910</name>
</gene>
<comment type="caution">
    <text evidence="2">The sequence shown here is derived from an EMBL/GenBank/DDBJ whole genome shotgun (WGS) entry which is preliminary data.</text>
</comment>
<feature type="transmembrane region" description="Helical" evidence="1">
    <location>
        <begin position="183"/>
        <end position="205"/>
    </location>
</feature>
<protein>
    <submittedName>
        <fullName evidence="2">Uncharacterized protein</fullName>
    </submittedName>
</protein>
<dbReference type="VEuPathDB" id="AmoebaDB:EHI7A_000140"/>
<evidence type="ECO:0000313" key="2">
    <source>
        <dbReference type="EMBL" id="GAT91440.1"/>
    </source>
</evidence>
<organism evidence="2 3">
    <name type="scientific">Entamoeba histolytica</name>
    <dbReference type="NCBI Taxonomy" id="5759"/>
    <lineage>
        <taxon>Eukaryota</taxon>
        <taxon>Amoebozoa</taxon>
        <taxon>Evosea</taxon>
        <taxon>Archamoebae</taxon>
        <taxon>Mastigamoebida</taxon>
        <taxon>Entamoebidae</taxon>
        <taxon>Entamoeba</taxon>
    </lineage>
</organism>
<dbReference type="GO" id="GO:0003723">
    <property type="term" value="F:RNA binding"/>
    <property type="evidence" value="ECO:0007669"/>
    <property type="project" value="TreeGrafter"/>
</dbReference>
<keyword evidence="1" id="KW-0812">Transmembrane</keyword>
<dbReference type="GO" id="GO:0008320">
    <property type="term" value="F:protein transmembrane transporter activity"/>
    <property type="evidence" value="ECO:0007669"/>
    <property type="project" value="TreeGrafter"/>
</dbReference>
<dbReference type="VEuPathDB" id="AmoebaDB:EHI_151910"/>
<name>A0A175JCP4_ENTHI</name>
<dbReference type="VEuPathDB" id="AmoebaDB:EHI8A_004980"/>
<dbReference type="EMBL" id="BDEQ01000001">
    <property type="protein sequence ID" value="GAT91440.1"/>
    <property type="molecule type" value="Genomic_DNA"/>
</dbReference>
<dbReference type="Gene3D" id="2.60.40.150">
    <property type="entry name" value="C2 domain"/>
    <property type="match status" value="1"/>
</dbReference>
<keyword evidence="1" id="KW-1133">Transmembrane helix</keyword>
<dbReference type="VEuPathDB" id="AmoebaDB:KM1_000140"/>
<dbReference type="AlphaFoldDB" id="A0A175JCP4"/>
<dbReference type="Proteomes" id="UP000078387">
    <property type="component" value="Unassembled WGS sequence"/>
</dbReference>
<accession>A0A175JCP4</accession>